<organism evidence="3 4">
    <name type="scientific">Natronorubrum bangense</name>
    <dbReference type="NCBI Taxonomy" id="61858"/>
    <lineage>
        <taxon>Archaea</taxon>
        <taxon>Methanobacteriati</taxon>
        <taxon>Methanobacteriota</taxon>
        <taxon>Stenosarchaea group</taxon>
        <taxon>Halobacteria</taxon>
        <taxon>Halobacteriales</taxon>
        <taxon>Natrialbaceae</taxon>
        <taxon>Natronorubrum</taxon>
    </lineage>
</organism>
<dbReference type="CDD" id="cd00293">
    <property type="entry name" value="USP-like"/>
    <property type="match status" value="1"/>
</dbReference>
<dbReference type="SUPFAM" id="SSF52402">
    <property type="entry name" value="Adenine nucleotide alpha hydrolases-like"/>
    <property type="match status" value="1"/>
</dbReference>
<evidence type="ECO:0000259" key="2">
    <source>
        <dbReference type="Pfam" id="PF00582"/>
    </source>
</evidence>
<comment type="similarity">
    <text evidence="1">Belongs to the universal stress protein A family.</text>
</comment>
<proteinExistence type="inferred from homology"/>
<dbReference type="KEGG" id="nbg:DV706_09870"/>
<dbReference type="PANTHER" id="PTHR46268">
    <property type="entry name" value="STRESS RESPONSE PROTEIN NHAX"/>
    <property type="match status" value="1"/>
</dbReference>
<protein>
    <submittedName>
        <fullName evidence="3">Universal stress protein</fullName>
    </submittedName>
</protein>
<evidence type="ECO:0000313" key="3">
    <source>
        <dbReference type="EMBL" id="QCC54745.1"/>
    </source>
</evidence>
<dbReference type="EMBL" id="CP031305">
    <property type="protein sequence ID" value="QCC54745.1"/>
    <property type="molecule type" value="Genomic_DNA"/>
</dbReference>
<reference evidence="3 4" key="1">
    <citation type="journal article" date="2019" name="Nat. Commun.">
        <title>A new type of DNA phosphorothioation-based antiviral system in archaea.</title>
        <authorList>
            <person name="Xiong L."/>
            <person name="Liu S."/>
            <person name="Chen S."/>
            <person name="Xiao Y."/>
            <person name="Zhu B."/>
            <person name="Gao Y."/>
            <person name="Zhang Y."/>
            <person name="Chen B."/>
            <person name="Luo J."/>
            <person name="Deng Z."/>
            <person name="Chen X."/>
            <person name="Wang L."/>
            <person name="Chen S."/>
        </authorList>
    </citation>
    <scope>NUCLEOTIDE SEQUENCE [LARGE SCALE GENOMIC DNA]</scope>
    <source>
        <strain evidence="3 4">JCM 10635</strain>
    </source>
</reference>
<dbReference type="InterPro" id="IPR006016">
    <property type="entry name" value="UspA"/>
</dbReference>
<dbReference type="PRINTS" id="PR01438">
    <property type="entry name" value="UNVRSLSTRESS"/>
</dbReference>
<dbReference type="InterPro" id="IPR006015">
    <property type="entry name" value="Universal_stress_UspA"/>
</dbReference>
<dbReference type="GeneID" id="39851561"/>
<dbReference type="PANTHER" id="PTHR46268:SF6">
    <property type="entry name" value="UNIVERSAL STRESS PROTEIN UP12"/>
    <property type="match status" value="1"/>
</dbReference>
<dbReference type="AlphaFoldDB" id="A0A4D6HMK0"/>
<dbReference type="InterPro" id="IPR014729">
    <property type="entry name" value="Rossmann-like_a/b/a_fold"/>
</dbReference>
<evidence type="ECO:0000256" key="1">
    <source>
        <dbReference type="ARBA" id="ARBA00008791"/>
    </source>
</evidence>
<dbReference type="Pfam" id="PF00582">
    <property type="entry name" value="Usp"/>
    <property type="match status" value="1"/>
</dbReference>
<dbReference type="Proteomes" id="UP000296822">
    <property type="component" value="Chromosome"/>
</dbReference>
<gene>
    <name evidence="3" type="ORF">DV706_09870</name>
</gene>
<dbReference type="RefSeq" id="WP_006064793.1">
    <property type="nucleotide sequence ID" value="NZ_CP031305.1"/>
</dbReference>
<feature type="domain" description="UspA" evidence="2">
    <location>
        <begin position="2"/>
        <end position="136"/>
    </location>
</feature>
<name>A0A4D6HMK0_9EURY</name>
<dbReference type="Gene3D" id="3.40.50.620">
    <property type="entry name" value="HUPs"/>
    <property type="match status" value="1"/>
</dbReference>
<sequence>MHRVLVPVDTNEDRAIAQARYVTSLPDASESVEAYLLFIFTDDSEDLPKDFKQFKSASRIGSVRRAQEHLEDHDIDVTVLEGSGDVEEGDILARADEYDVDAIVLGGRKRSPVGKAVFGSVTQSVILNTDLPVVVTGGSGD</sequence>
<evidence type="ECO:0000313" key="4">
    <source>
        <dbReference type="Proteomes" id="UP000296822"/>
    </source>
</evidence>
<accession>A0A4D6HMK0</accession>